<organism evidence="6 7">
    <name type="scientific">Apilactobacillus ozensis DSM 23829 = JCM 17196</name>
    <dbReference type="NCBI Taxonomy" id="1423781"/>
    <lineage>
        <taxon>Bacteria</taxon>
        <taxon>Bacillati</taxon>
        <taxon>Bacillota</taxon>
        <taxon>Bacilli</taxon>
        <taxon>Lactobacillales</taxon>
        <taxon>Lactobacillaceae</taxon>
        <taxon>Apilactobacillus</taxon>
    </lineage>
</organism>
<dbReference type="PANTHER" id="PTHR47506:SF1">
    <property type="entry name" value="HTH-TYPE TRANSCRIPTIONAL REGULATOR YJDC"/>
    <property type="match status" value="1"/>
</dbReference>
<comment type="caution">
    <text evidence="6">The sequence shown here is derived from an EMBL/GenBank/DDBJ whole genome shotgun (WGS) entry which is preliminary data.</text>
</comment>
<name>A0A0R2AKY8_9LACO</name>
<dbReference type="GO" id="GO:0003677">
    <property type="term" value="F:DNA binding"/>
    <property type="evidence" value="ECO:0007669"/>
    <property type="project" value="UniProtKB-UniRule"/>
</dbReference>
<dbReference type="RefSeq" id="WP_056967018.1">
    <property type="nucleotide sequence ID" value="NZ_AYYQ01000036.1"/>
</dbReference>
<evidence type="ECO:0000256" key="4">
    <source>
        <dbReference type="PROSITE-ProRule" id="PRU00335"/>
    </source>
</evidence>
<dbReference type="Pfam" id="PF00440">
    <property type="entry name" value="TetR_N"/>
    <property type="match status" value="1"/>
</dbReference>
<dbReference type="STRING" id="1423781.FD06_GL000703"/>
<evidence type="ECO:0000313" key="6">
    <source>
        <dbReference type="EMBL" id="KRM67552.1"/>
    </source>
</evidence>
<accession>A0A0R2AKY8</accession>
<evidence type="ECO:0000259" key="5">
    <source>
        <dbReference type="PROSITE" id="PS50977"/>
    </source>
</evidence>
<dbReference type="Proteomes" id="UP000052012">
    <property type="component" value="Unassembled WGS sequence"/>
</dbReference>
<evidence type="ECO:0000256" key="2">
    <source>
        <dbReference type="ARBA" id="ARBA00023125"/>
    </source>
</evidence>
<dbReference type="OrthoDB" id="9795242at2"/>
<dbReference type="PATRIC" id="fig|1423781.4.peg.721"/>
<feature type="domain" description="HTH tetR-type" evidence="5">
    <location>
        <begin position="11"/>
        <end position="71"/>
    </location>
</feature>
<keyword evidence="1" id="KW-0805">Transcription regulation</keyword>
<dbReference type="AlphaFoldDB" id="A0A0R2AKY8"/>
<dbReference type="InterPro" id="IPR001647">
    <property type="entry name" value="HTH_TetR"/>
</dbReference>
<reference evidence="6 7" key="1">
    <citation type="journal article" date="2015" name="Genome Announc.">
        <title>Expanding the biotechnology potential of lactobacilli through comparative genomics of 213 strains and associated genera.</title>
        <authorList>
            <person name="Sun Z."/>
            <person name="Harris H.M."/>
            <person name="McCann A."/>
            <person name="Guo C."/>
            <person name="Argimon S."/>
            <person name="Zhang W."/>
            <person name="Yang X."/>
            <person name="Jeffery I.B."/>
            <person name="Cooney J.C."/>
            <person name="Kagawa T.F."/>
            <person name="Liu W."/>
            <person name="Song Y."/>
            <person name="Salvetti E."/>
            <person name="Wrobel A."/>
            <person name="Rasinkangas P."/>
            <person name="Parkhill J."/>
            <person name="Rea M.C."/>
            <person name="O'Sullivan O."/>
            <person name="Ritari J."/>
            <person name="Douillard F.P."/>
            <person name="Paul Ross R."/>
            <person name="Yang R."/>
            <person name="Briner A.E."/>
            <person name="Felis G.E."/>
            <person name="de Vos W.M."/>
            <person name="Barrangou R."/>
            <person name="Klaenhammer T.R."/>
            <person name="Caufield P.W."/>
            <person name="Cui Y."/>
            <person name="Zhang H."/>
            <person name="O'Toole P.W."/>
        </authorList>
    </citation>
    <scope>NUCLEOTIDE SEQUENCE [LARGE SCALE GENOMIC DNA]</scope>
    <source>
        <strain evidence="6 7">DSM 23829</strain>
    </source>
</reference>
<dbReference type="SUPFAM" id="SSF46689">
    <property type="entry name" value="Homeodomain-like"/>
    <property type="match status" value="1"/>
</dbReference>
<dbReference type="Gene3D" id="1.10.10.60">
    <property type="entry name" value="Homeodomain-like"/>
    <property type="match status" value="1"/>
</dbReference>
<dbReference type="PROSITE" id="PS50977">
    <property type="entry name" value="HTH_TETR_2"/>
    <property type="match status" value="1"/>
</dbReference>
<sequence>MYDSDMGRRKTYDVKNIIQKMKQVFLVNGYKATSLDDLVKATGLLRGSLYAEFGSKRSMFVSVLDTCLKQHLHDKDTWEIILIGMMELSAQDQLVRDKLKAIFVDVNDAELSDKLGKMIIQRSKINGDDKHE</sequence>
<evidence type="ECO:0000313" key="7">
    <source>
        <dbReference type="Proteomes" id="UP000052012"/>
    </source>
</evidence>
<keyword evidence="7" id="KW-1185">Reference proteome</keyword>
<evidence type="ECO:0000256" key="3">
    <source>
        <dbReference type="ARBA" id="ARBA00023163"/>
    </source>
</evidence>
<keyword evidence="2 4" id="KW-0238">DNA-binding</keyword>
<keyword evidence="3" id="KW-0804">Transcription</keyword>
<proteinExistence type="predicted"/>
<protein>
    <recommendedName>
        <fullName evidence="5">HTH tetR-type domain-containing protein</fullName>
    </recommendedName>
</protein>
<feature type="DNA-binding region" description="H-T-H motif" evidence="4">
    <location>
        <begin position="34"/>
        <end position="53"/>
    </location>
</feature>
<dbReference type="EMBL" id="AYYQ01000036">
    <property type="protein sequence ID" value="KRM67552.1"/>
    <property type="molecule type" value="Genomic_DNA"/>
</dbReference>
<gene>
    <name evidence="6" type="ORF">FD06_GL000703</name>
</gene>
<evidence type="ECO:0000256" key="1">
    <source>
        <dbReference type="ARBA" id="ARBA00023015"/>
    </source>
</evidence>
<dbReference type="PANTHER" id="PTHR47506">
    <property type="entry name" value="TRANSCRIPTIONAL REGULATORY PROTEIN"/>
    <property type="match status" value="1"/>
</dbReference>
<dbReference type="InterPro" id="IPR009057">
    <property type="entry name" value="Homeodomain-like_sf"/>
</dbReference>